<gene>
    <name evidence="2" type="ORF">VQ02_06315</name>
</gene>
<evidence type="ECO:0000313" key="3">
    <source>
        <dbReference type="Proteomes" id="UP000035955"/>
    </source>
</evidence>
<accession>A0A0J6T5N7</accession>
<evidence type="ECO:0000313" key="2">
    <source>
        <dbReference type="EMBL" id="KMO41117.1"/>
    </source>
</evidence>
<reference evidence="2 3" key="1">
    <citation type="submission" date="2015-03" db="EMBL/GenBank/DDBJ databases">
        <title>Genome sequencing of Methylobacterium variabile DSM 16961.</title>
        <authorList>
            <person name="Chaudhry V."/>
            <person name="Patil P.B."/>
        </authorList>
    </citation>
    <scope>NUCLEOTIDE SEQUENCE [LARGE SCALE GENOMIC DNA]</scope>
    <source>
        <strain evidence="2 3">DSM 16961</strain>
    </source>
</reference>
<comment type="caution">
    <text evidence="2">The sequence shown here is derived from an EMBL/GenBank/DDBJ whole genome shotgun (WGS) entry which is preliminary data.</text>
</comment>
<dbReference type="OrthoDB" id="8162356at2"/>
<proteinExistence type="predicted"/>
<dbReference type="EMBL" id="LABY01000037">
    <property type="protein sequence ID" value="KMO41117.1"/>
    <property type="molecule type" value="Genomic_DNA"/>
</dbReference>
<protein>
    <submittedName>
        <fullName evidence="2">Uncharacterized protein</fullName>
    </submittedName>
</protein>
<dbReference type="PATRIC" id="fig|298794.3.peg.5308"/>
<dbReference type="Proteomes" id="UP000035955">
    <property type="component" value="Unassembled WGS sequence"/>
</dbReference>
<keyword evidence="3" id="KW-1185">Reference proteome</keyword>
<name>A0A0J6T5N7_9HYPH</name>
<evidence type="ECO:0000256" key="1">
    <source>
        <dbReference type="SAM" id="MobiDB-lite"/>
    </source>
</evidence>
<dbReference type="RefSeq" id="WP_048443313.1">
    <property type="nucleotide sequence ID" value="NZ_LABY01000037.1"/>
</dbReference>
<dbReference type="AlphaFoldDB" id="A0A0J6T5N7"/>
<sequence>MASRIDLDDLPNLTPEAILAWPRAVPIKDDAQTIALLLPVRRVSPEYMRKVLADIEAAAARRTAEEDALIDRLLTGRGIDERFFTQARDPHSHTGLELHSMGSAHRLSPRAGRGLR</sequence>
<feature type="region of interest" description="Disordered" evidence="1">
    <location>
        <begin position="92"/>
        <end position="116"/>
    </location>
</feature>
<organism evidence="2 3">
    <name type="scientific">Methylobacterium variabile</name>
    <dbReference type="NCBI Taxonomy" id="298794"/>
    <lineage>
        <taxon>Bacteria</taxon>
        <taxon>Pseudomonadati</taxon>
        <taxon>Pseudomonadota</taxon>
        <taxon>Alphaproteobacteria</taxon>
        <taxon>Hyphomicrobiales</taxon>
        <taxon>Methylobacteriaceae</taxon>
        <taxon>Methylobacterium</taxon>
    </lineage>
</organism>